<dbReference type="OrthoDB" id="1493841at2"/>
<organism evidence="1 2">
    <name type="scientific">Hoeflea phototrophica (strain DSM 17068 / NCIMB 14078 / DFL-43)</name>
    <dbReference type="NCBI Taxonomy" id="411684"/>
    <lineage>
        <taxon>Bacteria</taxon>
        <taxon>Pseudomonadati</taxon>
        <taxon>Pseudomonadota</taxon>
        <taxon>Alphaproteobacteria</taxon>
        <taxon>Hyphomicrobiales</taxon>
        <taxon>Rhizobiaceae</taxon>
        <taxon>Hoeflea</taxon>
    </lineage>
</organism>
<dbReference type="eggNOG" id="ENOG50348WM">
    <property type="taxonomic scope" value="Bacteria"/>
</dbReference>
<proteinExistence type="predicted"/>
<evidence type="ECO:0000313" key="1">
    <source>
        <dbReference type="EMBL" id="KGB27066.1"/>
    </source>
</evidence>
<dbReference type="AlphaFoldDB" id="A0A094ZYP4"/>
<protein>
    <submittedName>
        <fullName evidence="1">Uncharacterized protein</fullName>
    </submittedName>
</protein>
<gene>
    <name evidence="1" type="ORF">HPDFL43_00036100</name>
</gene>
<evidence type="ECO:0000313" key="2">
    <source>
        <dbReference type="Proteomes" id="UP000004291"/>
    </source>
</evidence>
<dbReference type="RefSeq" id="WP_156970331.1">
    <property type="nucleotide sequence ID" value="NZ_CM002917.1"/>
</dbReference>
<sequence length="276" mass="31108">MNFSIEDYVNAAPSSSSIGSIDAFLEEVQFPNPIDSYIENSRSLLSYGTAVRLSENEHLGGLLLLGSVSAAEAYFRSILSVTLETCPICRHVAAEKQINLGGVLWHGPAEFRRSAFEHLSFSSKAELVKAARGYLGFELRDSSFKGPLEQFDIACHLRHGIVHNGGVLPGRNAVQIGARSYSNPVRIAVNFALLQRTIEAVDTLVLTFNRELFGEMCKRWAVDWRQRGDWDSSREEKLFKKIWDSFFCKELNKTRIGRSNITRNRCVTKVRNIYNL</sequence>
<dbReference type="EMBL" id="ABIA03000004">
    <property type="protein sequence ID" value="KGB27066.1"/>
    <property type="molecule type" value="Genomic_DNA"/>
</dbReference>
<dbReference type="Proteomes" id="UP000004291">
    <property type="component" value="Chromosome"/>
</dbReference>
<dbReference type="HOGENOM" id="CLU_1007510_0_0_5"/>
<reference evidence="1 2" key="2">
    <citation type="submission" date="2012-06" db="EMBL/GenBank/DDBJ databases">
        <authorList>
            <person name="Fiebig A."/>
        </authorList>
    </citation>
    <scope>NUCLEOTIDE SEQUENCE [LARGE SCALE GENOMIC DNA]</scope>
    <source>
        <strain evidence="1 2">DFL-43</strain>
    </source>
</reference>
<name>A0A094ZYP4_HOEPD</name>
<accession>A0A094ZYP4</accession>
<keyword evidence="2" id="KW-1185">Reference proteome</keyword>
<comment type="caution">
    <text evidence="1">The sequence shown here is derived from an EMBL/GenBank/DDBJ whole genome shotgun (WGS) entry which is preliminary data.</text>
</comment>
<reference evidence="1 2" key="1">
    <citation type="submission" date="2007-10" db="EMBL/GenBank/DDBJ databases">
        <authorList>
            <person name="Wagner-Dobler I."/>
            <person name="Ferriera S."/>
            <person name="Johnson J."/>
            <person name="Kravitz S."/>
            <person name="Beeson K."/>
            <person name="Sutton G."/>
            <person name="Rogers Y.-H."/>
            <person name="Friedman R."/>
            <person name="Frazier M."/>
            <person name="Venter J.C."/>
        </authorList>
    </citation>
    <scope>NUCLEOTIDE SEQUENCE [LARGE SCALE GENOMIC DNA]</scope>
    <source>
        <strain evidence="1 2">DFL-43</strain>
    </source>
</reference>